<evidence type="ECO:0000256" key="3">
    <source>
        <dbReference type="ARBA" id="ARBA00029447"/>
    </source>
</evidence>
<dbReference type="Pfam" id="PF00015">
    <property type="entry name" value="MCPsignal"/>
    <property type="match status" value="1"/>
</dbReference>
<keyword evidence="5" id="KW-0812">Transmembrane</keyword>
<dbReference type="FunFam" id="1.10.287.950:FF:000001">
    <property type="entry name" value="Methyl-accepting chemotaxis sensory transducer"/>
    <property type="match status" value="1"/>
</dbReference>
<feature type="transmembrane region" description="Helical" evidence="5">
    <location>
        <begin position="180"/>
        <end position="202"/>
    </location>
</feature>
<feature type="domain" description="HAMP" evidence="7">
    <location>
        <begin position="261"/>
        <end position="313"/>
    </location>
</feature>
<gene>
    <name evidence="8" type="ORF">Rsw2DRAFT_1059</name>
</gene>
<reference evidence="8 9" key="1">
    <citation type="submission" date="2009-08" db="EMBL/GenBank/DDBJ databases">
        <title>The draft genome of Rhodobacter sp. SW2.</title>
        <authorList>
            <consortium name="US DOE Joint Genome Institute (JGI-PGF)"/>
            <person name="Lucas S."/>
            <person name="Copeland A."/>
            <person name="Lapidus A."/>
            <person name="Glavina del Rio T."/>
            <person name="Tice H."/>
            <person name="Bruce D."/>
            <person name="Goodwin L."/>
            <person name="Pitluck S."/>
            <person name="Larimer F."/>
            <person name="Land M.L."/>
            <person name="Hauser L."/>
            <person name="Emerson D."/>
        </authorList>
    </citation>
    <scope>NUCLEOTIDE SEQUENCE [LARGE SCALE GENOMIC DNA]</scope>
    <source>
        <strain evidence="8 9">SW2</strain>
    </source>
</reference>
<dbReference type="RefSeq" id="WP_008028793.1">
    <property type="nucleotide sequence ID" value="NZ_ACYY01000005.1"/>
</dbReference>
<feature type="domain" description="HAMP" evidence="7">
    <location>
        <begin position="198"/>
        <end position="251"/>
    </location>
</feature>
<sequence>MFSRLFKKLIPRRTSVFLRALLIMVVTSGIVTAVLSWNAATLTSRVATDGLVRLADEVTQSLAAGTTAAIKFRKGDDIAHEVAAALQRTEGAAELAVAFDAKGAVITAVPPDRAADAGLLSGLISQALADGTAINSADGLQRIELARSGDGKALGGIAILWSDASLQAAISAATWRSRGIALAIFVALAILAALALRAIIVLPLRRVDRAMASVADAHFDTRVPETARGDEIGELARNLDHMRESLGAASEAEACQHRAADEQARVIEVLRGTIAALAEGRLNCRIDDVFPAEYEPLRIDLNQMLETLSGTLSEVVAAAERIRSGADSISQSADDLSHRTENQAATLEQSVAAVEQLSQSVRSVADDTRKVAVIVQRTRSETESSYAIVQEAVVAMSDIRKSSDQISHIISVIDDIAFQTNLLALNAGVEAARAGDAGRGFAVVASEVRALAQRTSDSAREIKTLIQSSATQVLNGVNLVDRTGEALTSITREFAGVADLAGGIATAISNQSTSLGEVSLGMVQLDQVTQQNAGMVEQATVQHHAIRQDAEHLAEMVARFKLGNSMPASVTALPQQMAEFRARPRQLYGLAS</sequence>
<comment type="caution">
    <text evidence="8">The sequence shown here is derived from an EMBL/GenBank/DDBJ whole genome shotgun (WGS) entry which is preliminary data.</text>
</comment>
<organism evidence="8 9">
    <name type="scientific">Rhodobacter ferrooxidans</name>
    <dbReference type="NCBI Taxonomy" id="371731"/>
    <lineage>
        <taxon>Bacteria</taxon>
        <taxon>Pseudomonadati</taxon>
        <taxon>Pseudomonadota</taxon>
        <taxon>Alphaproteobacteria</taxon>
        <taxon>Rhodobacterales</taxon>
        <taxon>Rhodobacter group</taxon>
        <taxon>Rhodobacter</taxon>
    </lineage>
</organism>
<evidence type="ECO:0000313" key="8">
    <source>
        <dbReference type="EMBL" id="EEW25988.1"/>
    </source>
</evidence>
<feature type="domain" description="Methyl-accepting transducer" evidence="6">
    <location>
        <begin position="318"/>
        <end position="547"/>
    </location>
</feature>
<dbReference type="eggNOG" id="COG0840">
    <property type="taxonomic scope" value="Bacteria"/>
</dbReference>
<dbReference type="GO" id="GO:0007165">
    <property type="term" value="P:signal transduction"/>
    <property type="evidence" value="ECO:0007669"/>
    <property type="project" value="UniProtKB-KW"/>
</dbReference>
<dbReference type="SMART" id="SM00304">
    <property type="entry name" value="HAMP"/>
    <property type="match status" value="2"/>
</dbReference>
<proteinExistence type="inferred from homology"/>
<dbReference type="CDD" id="cd06225">
    <property type="entry name" value="HAMP"/>
    <property type="match status" value="1"/>
</dbReference>
<keyword evidence="4" id="KW-0807">Transducer</keyword>
<dbReference type="PROSITE" id="PS50111">
    <property type="entry name" value="CHEMOTAXIS_TRANSDUC_2"/>
    <property type="match status" value="1"/>
</dbReference>
<dbReference type="InterPro" id="IPR004090">
    <property type="entry name" value="Chemotax_Me-accpt_rcpt"/>
</dbReference>
<protein>
    <submittedName>
        <fullName evidence="8">Methyl-accepting chemotaxis sensory transducer</fullName>
    </submittedName>
</protein>
<keyword evidence="5" id="KW-1133">Transmembrane helix</keyword>
<evidence type="ECO:0000256" key="2">
    <source>
        <dbReference type="ARBA" id="ARBA00022500"/>
    </source>
</evidence>
<dbReference type="GO" id="GO:0006935">
    <property type="term" value="P:chemotaxis"/>
    <property type="evidence" value="ECO:0007669"/>
    <property type="project" value="UniProtKB-KW"/>
</dbReference>
<dbReference type="GO" id="GO:0016020">
    <property type="term" value="C:membrane"/>
    <property type="evidence" value="ECO:0007669"/>
    <property type="project" value="UniProtKB-SubCell"/>
</dbReference>
<dbReference type="PROSITE" id="PS50885">
    <property type="entry name" value="HAMP"/>
    <property type="match status" value="2"/>
</dbReference>
<dbReference type="Proteomes" id="UP000010121">
    <property type="component" value="Unassembled WGS sequence"/>
</dbReference>
<dbReference type="GO" id="GO:0004888">
    <property type="term" value="F:transmembrane signaling receptor activity"/>
    <property type="evidence" value="ECO:0007669"/>
    <property type="project" value="InterPro"/>
</dbReference>
<dbReference type="Gene3D" id="1.10.287.950">
    <property type="entry name" value="Methyl-accepting chemotaxis protein"/>
    <property type="match status" value="1"/>
</dbReference>
<dbReference type="Gene3D" id="6.10.340.10">
    <property type="match status" value="1"/>
</dbReference>
<evidence type="ECO:0000259" key="7">
    <source>
        <dbReference type="PROSITE" id="PS50885"/>
    </source>
</evidence>
<dbReference type="SUPFAM" id="SSF158472">
    <property type="entry name" value="HAMP domain-like"/>
    <property type="match status" value="1"/>
</dbReference>
<keyword evidence="5" id="KW-0472">Membrane</keyword>
<name>C8RZ31_9RHOB</name>
<comment type="similarity">
    <text evidence="3">Belongs to the methyl-accepting chemotaxis (MCP) protein family.</text>
</comment>
<keyword evidence="2" id="KW-0145">Chemotaxis</keyword>
<comment type="subcellular location">
    <subcellularLocation>
        <location evidence="1">Membrane</location>
    </subcellularLocation>
</comment>
<accession>C8RZ31</accession>
<dbReference type="STRING" id="371731.Rsw2DRAFT_1059"/>
<dbReference type="PANTHER" id="PTHR43531">
    <property type="entry name" value="PROTEIN ICFG"/>
    <property type="match status" value="1"/>
</dbReference>
<dbReference type="Pfam" id="PF00672">
    <property type="entry name" value="HAMP"/>
    <property type="match status" value="1"/>
</dbReference>
<dbReference type="PANTHER" id="PTHR43531:SF11">
    <property type="entry name" value="METHYL-ACCEPTING CHEMOTAXIS PROTEIN 3"/>
    <property type="match status" value="1"/>
</dbReference>
<dbReference type="CDD" id="cd11386">
    <property type="entry name" value="MCP_signal"/>
    <property type="match status" value="1"/>
</dbReference>
<dbReference type="SUPFAM" id="SSF58104">
    <property type="entry name" value="Methyl-accepting chemotaxis protein (MCP) signaling domain"/>
    <property type="match status" value="1"/>
</dbReference>
<evidence type="ECO:0000259" key="6">
    <source>
        <dbReference type="PROSITE" id="PS50111"/>
    </source>
</evidence>
<evidence type="ECO:0000256" key="1">
    <source>
        <dbReference type="ARBA" id="ARBA00004370"/>
    </source>
</evidence>
<evidence type="ECO:0000256" key="5">
    <source>
        <dbReference type="SAM" id="Phobius"/>
    </source>
</evidence>
<dbReference type="SMART" id="SM00283">
    <property type="entry name" value="MA"/>
    <property type="match status" value="1"/>
</dbReference>
<dbReference type="InterPro" id="IPR051310">
    <property type="entry name" value="MCP_chemotaxis"/>
</dbReference>
<evidence type="ECO:0000256" key="4">
    <source>
        <dbReference type="PROSITE-ProRule" id="PRU00284"/>
    </source>
</evidence>
<dbReference type="InterPro" id="IPR003660">
    <property type="entry name" value="HAMP_dom"/>
</dbReference>
<dbReference type="InterPro" id="IPR004089">
    <property type="entry name" value="MCPsignal_dom"/>
</dbReference>
<evidence type="ECO:0000313" key="9">
    <source>
        <dbReference type="Proteomes" id="UP000010121"/>
    </source>
</evidence>
<dbReference type="EMBL" id="ACYY01000005">
    <property type="protein sequence ID" value="EEW25988.1"/>
    <property type="molecule type" value="Genomic_DNA"/>
</dbReference>
<keyword evidence="9" id="KW-1185">Reference proteome</keyword>
<dbReference type="AlphaFoldDB" id="C8RZ31"/>
<dbReference type="PRINTS" id="PR00260">
    <property type="entry name" value="CHEMTRNSDUCR"/>
</dbReference>
<feature type="transmembrane region" description="Helical" evidence="5">
    <location>
        <begin position="20"/>
        <end position="40"/>
    </location>
</feature>